<keyword evidence="1" id="KW-1133">Transmembrane helix</keyword>
<name>A0A0R0CBB7_9GAMM</name>
<keyword evidence="3" id="KW-1185">Reference proteome</keyword>
<sequence length="144" mass="15652">MKEKHELGIGASIVGWLWLITALIVIVALLKIGGVSKTLDIAHITFAFLTTGTGVVAGIATGLRYRWGARVLLVLSWIGVVYFLSMGLAWSFVWVLSRLNPLIGVIPFALMALPAYLFATYVITLSLALQSNARSPNKQPNLSR</sequence>
<gene>
    <name evidence="2" type="ORF">ABB27_17225</name>
</gene>
<proteinExistence type="predicted"/>
<feature type="transmembrane region" description="Helical" evidence="1">
    <location>
        <begin position="41"/>
        <end position="60"/>
    </location>
</feature>
<reference evidence="2 3" key="1">
    <citation type="submission" date="2015-05" db="EMBL/GenBank/DDBJ databases">
        <title>Genome sequencing and analysis of members of genus Stenotrophomonas.</title>
        <authorList>
            <person name="Patil P.P."/>
            <person name="Midha S."/>
            <person name="Patil P.B."/>
        </authorList>
    </citation>
    <scope>NUCLEOTIDE SEQUENCE [LARGE SCALE GENOMIC DNA]</scope>
    <source>
        <strain evidence="2 3">DSM 18941</strain>
    </source>
</reference>
<keyword evidence="1" id="KW-0812">Transmembrane</keyword>
<protein>
    <recommendedName>
        <fullName evidence="4">Transmembrane protein</fullName>
    </recommendedName>
</protein>
<comment type="caution">
    <text evidence="2">The sequence shown here is derived from an EMBL/GenBank/DDBJ whole genome shotgun (WGS) entry which is preliminary data.</text>
</comment>
<dbReference type="Proteomes" id="UP000051863">
    <property type="component" value="Unassembled WGS sequence"/>
</dbReference>
<evidence type="ECO:0000256" key="1">
    <source>
        <dbReference type="SAM" id="Phobius"/>
    </source>
</evidence>
<feature type="transmembrane region" description="Helical" evidence="1">
    <location>
        <begin position="72"/>
        <end position="96"/>
    </location>
</feature>
<dbReference type="PATRIC" id="fig|405446.3.peg.3334"/>
<evidence type="ECO:0000313" key="3">
    <source>
        <dbReference type="Proteomes" id="UP000051863"/>
    </source>
</evidence>
<dbReference type="AlphaFoldDB" id="A0A0R0CBB7"/>
<accession>A0A0R0CBB7</accession>
<organism evidence="2 3">
    <name type="scientific">Stenotrophomonas terrae</name>
    <dbReference type="NCBI Taxonomy" id="405446"/>
    <lineage>
        <taxon>Bacteria</taxon>
        <taxon>Pseudomonadati</taxon>
        <taxon>Pseudomonadota</taxon>
        <taxon>Gammaproteobacteria</taxon>
        <taxon>Lysobacterales</taxon>
        <taxon>Lysobacteraceae</taxon>
        <taxon>Stenotrophomonas</taxon>
    </lineage>
</organism>
<feature type="transmembrane region" description="Helical" evidence="1">
    <location>
        <begin position="102"/>
        <end position="129"/>
    </location>
</feature>
<evidence type="ECO:0000313" key="2">
    <source>
        <dbReference type="EMBL" id="KRG63818.1"/>
    </source>
</evidence>
<dbReference type="EMBL" id="LDJJ01000069">
    <property type="protein sequence ID" value="KRG63818.1"/>
    <property type="molecule type" value="Genomic_DNA"/>
</dbReference>
<keyword evidence="1" id="KW-0472">Membrane</keyword>
<feature type="transmembrane region" description="Helical" evidence="1">
    <location>
        <begin position="7"/>
        <end position="29"/>
    </location>
</feature>
<evidence type="ECO:0008006" key="4">
    <source>
        <dbReference type="Google" id="ProtNLM"/>
    </source>
</evidence>